<proteinExistence type="predicted"/>
<dbReference type="EMBL" id="JAEEGA010000004">
    <property type="protein sequence ID" value="MBP1040811.1"/>
    <property type="molecule type" value="Genomic_DNA"/>
</dbReference>
<accession>A0A940SV79</accession>
<dbReference type="Gene3D" id="1.20.120.680">
    <property type="entry name" value="Formiminotetrahydrofolate cyclodeaminase monomer, up-and-down helical bundle"/>
    <property type="match status" value="1"/>
</dbReference>
<dbReference type="RefSeq" id="WP_209526236.1">
    <property type="nucleotide sequence ID" value="NZ_JAEEGA010000004.1"/>
</dbReference>
<name>A0A940SV79_9ENTE</name>
<keyword evidence="3" id="KW-1185">Reference proteome</keyword>
<dbReference type="Proteomes" id="UP000674938">
    <property type="component" value="Unassembled WGS sequence"/>
</dbReference>
<sequence>MELVELKVNEFMHVLGSDEPAPGGGSASALAAAMGISLVKMVAELTTGKKKYAEHEALIQEVLKEATSLQGVLLEAIDKDTQAFNVVSAVFSMPKNTEEEKMARREAMQLALKGAAISPYEMMETIVKGLKVVKKAVGKSNANAASDLGVAALNLKSGLQGAWLNVLINLSGIKEEAFVEGYRVNGEALLREGCQLADQIYEEIVTLV</sequence>
<evidence type="ECO:0000313" key="2">
    <source>
        <dbReference type="EMBL" id="MBP1040811.1"/>
    </source>
</evidence>
<dbReference type="AlphaFoldDB" id="A0A940SV79"/>
<gene>
    <name evidence="2" type="ORF">I6N95_07325</name>
</gene>
<comment type="caution">
    <text evidence="2">The sequence shown here is derived from an EMBL/GenBank/DDBJ whole genome shotgun (WGS) entry which is preliminary data.</text>
</comment>
<feature type="domain" description="Cyclodeaminase/cyclohydrolase" evidence="1">
    <location>
        <begin position="8"/>
        <end position="182"/>
    </location>
</feature>
<dbReference type="GO" id="GO:0003824">
    <property type="term" value="F:catalytic activity"/>
    <property type="evidence" value="ECO:0007669"/>
    <property type="project" value="InterPro"/>
</dbReference>
<dbReference type="InterPro" id="IPR036178">
    <property type="entry name" value="Formintransfe-cycloase-like_sf"/>
</dbReference>
<evidence type="ECO:0000259" key="1">
    <source>
        <dbReference type="Pfam" id="PF04961"/>
    </source>
</evidence>
<dbReference type="SUPFAM" id="SSF101262">
    <property type="entry name" value="Methenyltetrahydrofolate cyclohydrolase-like"/>
    <property type="match status" value="1"/>
</dbReference>
<evidence type="ECO:0000313" key="3">
    <source>
        <dbReference type="Proteomes" id="UP000674938"/>
    </source>
</evidence>
<protein>
    <submittedName>
        <fullName evidence="2">Cyclodeaminase/cyclohydrolase family protein</fullName>
    </submittedName>
</protein>
<organism evidence="2 3">
    <name type="scientific">Vagococcus allomyrinae</name>
    <dbReference type="NCBI Taxonomy" id="2794353"/>
    <lineage>
        <taxon>Bacteria</taxon>
        <taxon>Bacillati</taxon>
        <taxon>Bacillota</taxon>
        <taxon>Bacilli</taxon>
        <taxon>Lactobacillales</taxon>
        <taxon>Enterococcaceae</taxon>
        <taxon>Vagococcus</taxon>
    </lineage>
</organism>
<dbReference type="InterPro" id="IPR007044">
    <property type="entry name" value="Cyclodeamin/CycHdrlase"/>
</dbReference>
<dbReference type="Pfam" id="PF04961">
    <property type="entry name" value="FTCD_C"/>
    <property type="match status" value="1"/>
</dbReference>
<reference evidence="2" key="1">
    <citation type="submission" date="2020-12" db="EMBL/GenBank/DDBJ databases">
        <title>Vagococcus allomyrinae sp. nov. and Enterococcus lavae sp. nov., isolated from the larvae of Allomyrina dichotoma.</title>
        <authorList>
            <person name="Lee S.D."/>
        </authorList>
    </citation>
    <scope>NUCLEOTIDE SEQUENCE</scope>
    <source>
        <strain evidence="2">BWB3-3</strain>
    </source>
</reference>